<dbReference type="Proteomes" id="UP000012015">
    <property type="component" value="Unassembled WGS sequence"/>
</dbReference>
<protein>
    <submittedName>
        <fullName evidence="1">Uncharacterized protein</fullName>
    </submittedName>
</protein>
<keyword evidence="2" id="KW-1185">Reference proteome</keyword>
<dbReference type="STRING" id="1276920.ADIAG_00629"/>
<reference evidence="1 2" key="1">
    <citation type="journal article" date="2013" name="Genome Announc.">
        <title>Draft Genome Sequence of Arthrobacter gangotriensis Strain Lz1yT, Isolated from a Penguin Rookery Soil Sample Collected in Antarctica, near the Indian Station Dakshin Gangotri.</title>
        <authorList>
            <person name="Shivaji S."/>
            <person name="Ara S."/>
            <person name="Bandi S."/>
            <person name="Singh A."/>
            <person name="Kumar Pinnaka A."/>
        </authorList>
    </citation>
    <scope>NUCLEOTIDE SEQUENCE [LARGE SCALE GENOMIC DNA]</scope>
    <source>
        <strain evidence="1 2">Lz1y</strain>
    </source>
</reference>
<dbReference type="EMBL" id="AOCK01000002">
    <property type="protein sequence ID" value="EMQ99529.1"/>
    <property type="molecule type" value="Genomic_DNA"/>
</dbReference>
<accession>M7NCI0</accession>
<evidence type="ECO:0000313" key="2">
    <source>
        <dbReference type="Proteomes" id="UP000012015"/>
    </source>
</evidence>
<sequence>MRFDTTPTMLAIAGVNRNFLDIPVPGTGYLQLDAAIMLKLPTSSTPLYADIQGQFAIGPRPSAGGSVPVHGQSTFAQQISKHSTDVGCRVTLNLSGWYFVDAPKPVRVQVQVQLAKRAGTSARGPSPAATHGGYLAPNLRCCHPPAGYDHPLTNMSAWASANGVMP</sequence>
<dbReference type="AlphaFoldDB" id="M7NCI0"/>
<proteinExistence type="predicted"/>
<organism evidence="1 2">
    <name type="scientific">Paeniglutamicibacter gangotriensis Lz1y</name>
    <dbReference type="NCBI Taxonomy" id="1276920"/>
    <lineage>
        <taxon>Bacteria</taxon>
        <taxon>Bacillati</taxon>
        <taxon>Actinomycetota</taxon>
        <taxon>Actinomycetes</taxon>
        <taxon>Micrococcales</taxon>
        <taxon>Micrococcaceae</taxon>
        <taxon>Paeniglutamicibacter</taxon>
    </lineage>
</organism>
<comment type="caution">
    <text evidence="1">The sequence shown here is derived from an EMBL/GenBank/DDBJ whole genome shotgun (WGS) entry which is preliminary data.</text>
</comment>
<name>M7NCI0_9MICC</name>
<gene>
    <name evidence="1" type="ORF">ADIAG_00629</name>
</gene>
<evidence type="ECO:0000313" key="1">
    <source>
        <dbReference type="EMBL" id="EMQ99529.1"/>
    </source>
</evidence>